<dbReference type="PANTHER" id="PTHR18964:SF149">
    <property type="entry name" value="BIFUNCTIONAL UDP-N-ACETYLGLUCOSAMINE 2-EPIMERASE_N-ACETYLMANNOSAMINE KINASE"/>
    <property type="match status" value="1"/>
</dbReference>
<protein>
    <submittedName>
        <fullName evidence="2">ROK family transcriptional regulator</fullName>
    </submittedName>
</protein>
<dbReference type="EMBL" id="CP139368">
    <property type="protein sequence ID" value="WPR89248.1"/>
    <property type="molecule type" value="Genomic_DNA"/>
</dbReference>
<dbReference type="Proteomes" id="UP001323798">
    <property type="component" value="Chromosome"/>
</dbReference>
<evidence type="ECO:0000256" key="1">
    <source>
        <dbReference type="ARBA" id="ARBA00006479"/>
    </source>
</evidence>
<dbReference type="InterPro" id="IPR043129">
    <property type="entry name" value="ATPase_NBD"/>
</dbReference>
<proteinExistence type="inferred from homology"/>
<comment type="similarity">
    <text evidence="1">Belongs to the ROK (NagC/XylR) family.</text>
</comment>
<evidence type="ECO:0000313" key="3">
    <source>
        <dbReference type="Proteomes" id="UP001323798"/>
    </source>
</evidence>
<dbReference type="Gene3D" id="1.10.10.10">
    <property type="entry name" value="Winged helix-like DNA-binding domain superfamily/Winged helix DNA-binding domain"/>
    <property type="match status" value="1"/>
</dbReference>
<reference evidence="2 3" key="1">
    <citation type="submission" date="2023-11" db="EMBL/GenBank/DDBJ databases">
        <title>Genome sequence of Microbacterium rhizosphaerae KACC 19337.</title>
        <authorList>
            <person name="Choi H."/>
            <person name="Kim S."/>
            <person name="Kim Y."/>
            <person name="Kwon S.-W."/>
            <person name="Heo J."/>
        </authorList>
    </citation>
    <scope>NUCLEOTIDE SEQUENCE [LARGE SCALE GENOMIC DNA]</scope>
    <source>
        <strain evidence="2 3">KACC 19337</strain>
    </source>
</reference>
<dbReference type="InterPro" id="IPR000600">
    <property type="entry name" value="ROK"/>
</dbReference>
<dbReference type="RefSeq" id="WP_320941964.1">
    <property type="nucleotide sequence ID" value="NZ_BAABEU010000001.1"/>
</dbReference>
<sequence length="393" mass="40623">MTGTMDAALGAREANLGRVLQIVHLDGPQSRAALTERTGLNRSTTASLVAELLDLGLVDESAPEPTKRVGRPSPMASVNPTVVAIAANTEVDAITLGAIRLDQTVAVRERIAVDGPLSPQATADLIGERVRSWASDELVGHRIVGVGIAVPGLVRAADGLVRQAPHLGWRDAPLRDLVAAASGLAAHVGNDASLGALAEHLYGAARGVDDVVYLDSASGIGGGLIVHGMPVSGAAGYAGEFGQNRPGMGEHDDRRAPGGVLEDEVNRDRVLAMLGISHVDEPALAAAIAASDDPAVAAELARQSRILAHALGNAVNVLNPSVVVLGGFLSTLATEAPGDLLEQVRAQSMPANGEDLEIRPAMLGVDRLLVGAAELAYRDLLRFPLQTAARWMS</sequence>
<organism evidence="2 3">
    <name type="scientific">Microbacterium rhizosphaerae</name>
    <dbReference type="NCBI Taxonomy" id="1678237"/>
    <lineage>
        <taxon>Bacteria</taxon>
        <taxon>Bacillati</taxon>
        <taxon>Actinomycetota</taxon>
        <taxon>Actinomycetes</taxon>
        <taxon>Micrococcales</taxon>
        <taxon>Microbacteriaceae</taxon>
        <taxon>Microbacterium</taxon>
    </lineage>
</organism>
<dbReference type="SUPFAM" id="SSF53067">
    <property type="entry name" value="Actin-like ATPase domain"/>
    <property type="match status" value="1"/>
</dbReference>
<evidence type="ECO:0000313" key="2">
    <source>
        <dbReference type="EMBL" id="WPR89248.1"/>
    </source>
</evidence>
<dbReference type="Pfam" id="PF00480">
    <property type="entry name" value="ROK"/>
    <property type="match status" value="1"/>
</dbReference>
<name>A0ABZ0SKV3_9MICO</name>
<dbReference type="Gene3D" id="3.30.420.40">
    <property type="match status" value="2"/>
</dbReference>
<gene>
    <name evidence="2" type="ORF">SM116_16020</name>
</gene>
<dbReference type="InterPro" id="IPR036388">
    <property type="entry name" value="WH-like_DNA-bd_sf"/>
</dbReference>
<keyword evidence="3" id="KW-1185">Reference proteome</keyword>
<dbReference type="PANTHER" id="PTHR18964">
    <property type="entry name" value="ROK (REPRESSOR, ORF, KINASE) FAMILY"/>
    <property type="match status" value="1"/>
</dbReference>
<dbReference type="InterPro" id="IPR036390">
    <property type="entry name" value="WH_DNA-bd_sf"/>
</dbReference>
<accession>A0ABZ0SKV3</accession>
<dbReference type="SUPFAM" id="SSF46785">
    <property type="entry name" value="Winged helix' DNA-binding domain"/>
    <property type="match status" value="1"/>
</dbReference>